<name>A0ABV8H230_9BACI</name>
<sequence>MIELDTEIEGKRAYFGQMLSGLKPLGYGLCGGWDYDKGFFDGILSREGGETIYIRLPFKVVSGQLDHKDALLEFQTPFVIKHVVNIGLDKDGSSLLTATGFSQFQTPLDTDGQIKHKAKWEEIGEKSVEQVMQYISLSVS</sequence>
<gene>
    <name evidence="1" type="ORF">ACFOUV_13910</name>
</gene>
<reference evidence="2" key="1">
    <citation type="journal article" date="2019" name="Int. J. Syst. Evol. Microbiol.">
        <title>The Global Catalogue of Microorganisms (GCM) 10K type strain sequencing project: providing services to taxonomists for standard genome sequencing and annotation.</title>
        <authorList>
            <consortium name="The Broad Institute Genomics Platform"/>
            <consortium name="The Broad Institute Genome Sequencing Center for Infectious Disease"/>
            <person name="Wu L."/>
            <person name="Ma J."/>
        </authorList>
    </citation>
    <scope>NUCLEOTIDE SEQUENCE [LARGE SCALE GENOMIC DNA]</scope>
    <source>
        <strain evidence="2">IBRC-M 10703</strain>
    </source>
</reference>
<dbReference type="Proteomes" id="UP001595772">
    <property type="component" value="Unassembled WGS sequence"/>
</dbReference>
<dbReference type="InterPro" id="IPR036491">
    <property type="entry name" value="YugN-like_sf"/>
</dbReference>
<dbReference type="InterPro" id="IPR014967">
    <property type="entry name" value="Uncharacterised_YugN-like"/>
</dbReference>
<accession>A0ABV8H230</accession>
<organism evidence="1 2">
    <name type="scientific">Oceanobacillus longus</name>
    <dbReference type="NCBI Taxonomy" id="930120"/>
    <lineage>
        <taxon>Bacteria</taxon>
        <taxon>Bacillati</taxon>
        <taxon>Bacillota</taxon>
        <taxon>Bacilli</taxon>
        <taxon>Bacillales</taxon>
        <taxon>Bacillaceae</taxon>
        <taxon>Oceanobacillus</taxon>
    </lineage>
</organism>
<keyword evidence="2" id="KW-1185">Reference proteome</keyword>
<comment type="caution">
    <text evidence="1">The sequence shown here is derived from an EMBL/GenBank/DDBJ whole genome shotgun (WGS) entry which is preliminary data.</text>
</comment>
<dbReference type="SUPFAM" id="SSF160755">
    <property type="entry name" value="YugN-like"/>
    <property type="match status" value="1"/>
</dbReference>
<dbReference type="EMBL" id="JBHSAO010000010">
    <property type="protein sequence ID" value="MFC4024894.1"/>
    <property type="molecule type" value="Genomic_DNA"/>
</dbReference>
<dbReference type="Gene3D" id="3.30.310.100">
    <property type="entry name" value="YugN-like"/>
    <property type="match status" value="1"/>
</dbReference>
<protein>
    <submittedName>
        <fullName evidence="1">YugN family protein</fullName>
    </submittedName>
</protein>
<dbReference type="RefSeq" id="WP_379497390.1">
    <property type="nucleotide sequence ID" value="NZ_JBHSAO010000010.1"/>
</dbReference>
<proteinExistence type="predicted"/>
<dbReference type="Pfam" id="PF08868">
    <property type="entry name" value="YugN"/>
    <property type="match status" value="1"/>
</dbReference>
<evidence type="ECO:0000313" key="2">
    <source>
        <dbReference type="Proteomes" id="UP001595772"/>
    </source>
</evidence>
<evidence type="ECO:0000313" key="1">
    <source>
        <dbReference type="EMBL" id="MFC4024894.1"/>
    </source>
</evidence>